<comment type="caution">
    <text evidence="1">The sequence shown here is derived from an EMBL/GenBank/DDBJ whole genome shotgun (WGS) entry which is preliminary data.</text>
</comment>
<gene>
    <name evidence="1" type="ORF">GCM10011588_67630</name>
</gene>
<sequence length="79" mass="8459">MGLRVYVSGFFLVSRRVMSVIQATVRCASLCVGRYGPGTYYPDSLPGHPRIHIADAAARTVPLLEAPSGVVVLADEPDD</sequence>
<evidence type="ECO:0000313" key="2">
    <source>
        <dbReference type="Proteomes" id="UP000638263"/>
    </source>
</evidence>
<dbReference type="RefSeq" id="WP_199804941.1">
    <property type="nucleotide sequence ID" value="NZ_BMMH01000032.1"/>
</dbReference>
<dbReference type="Proteomes" id="UP000638263">
    <property type="component" value="Unassembled WGS sequence"/>
</dbReference>
<keyword evidence="2" id="KW-1185">Reference proteome</keyword>
<dbReference type="AlphaFoldDB" id="A0A917VXX9"/>
<name>A0A917VXX9_9NOCA</name>
<reference evidence="1" key="2">
    <citation type="submission" date="2020-09" db="EMBL/GenBank/DDBJ databases">
        <authorList>
            <person name="Sun Q."/>
            <person name="Zhou Y."/>
        </authorList>
    </citation>
    <scope>NUCLEOTIDE SEQUENCE</scope>
    <source>
        <strain evidence="1">CGMCC 4.3508</strain>
    </source>
</reference>
<organism evidence="1 2">
    <name type="scientific">Nocardia jinanensis</name>
    <dbReference type="NCBI Taxonomy" id="382504"/>
    <lineage>
        <taxon>Bacteria</taxon>
        <taxon>Bacillati</taxon>
        <taxon>Actinomycetota</taxon>
        <taxon>Actinomycetes</taxon>
        <taxon>Mycobacteriales</taxon>
        <taxon>Nocardiaceae</taxon>
        <taxon>Nocardia</taxon>
    </lineage>
</organism>
<dbReference type="EMBL" id="BMMH01000032">
    <property type="protein sequence ID" value="GGL43325.1"/>
    <property type="molecule type" value="Genomic_DNA"/>
</dbReference>
<accession>A0A917VXX9</accession>
<proteinExistence type="predicted"/>
<evidence type="ECO:0000313" key="1">
    <source>
        <dbReference type="EMBL" id="GGL43325.1"/>
    </source>
</evidence>
<protein>
    <submittedName>
        <fullName evidence="1">Uncharacterized protein</fullName>
    </submittedName>
</protein>
<reference evidence="1" key="1">
    <citation type="journal article" date="2014" name="Int. J. Syst. Evol. Microbiol.">
        <title>Complete genome sequence of Corynebacterium casei LMG S-19264T (=DSM 44701T), isolated from a smear-ripened cheese.</title>
        <authorList>
            <consortium name="US DOE Joint Genome Institute (JGI-PGF)"/>
            <person name="Walter F."/>
            <person name="Albersmeier A."/>
            <person name="Kalinowski J."/>
            <person name="Ruckert C."/>
        </authorList>
    </citation>
    <scope>NUCLEOTIDE SEQUENCE</scope>
    <source>
        <strain evidence="1">CGMCC 4.3508</strain>
    </source>
</reference>